<evidence type="ECO:0000313" key="2">
    <source>
        <dbReference type="EMBL" id="QHT39217.1"/>
    </source>
</evidence>
<dbReference type="Gene3D" id="3.90.940.20">
    <property type="entry name" value="RPB5-like RNA polymerase subunit"/>
    <property type="match status" value="1"/>
</dbReference>
<feature type="domain" description="RNA polymerase subunit H/Rpb5 C-terminal" evidence="1">
    <location>
        <begin position="180"/>
        <end position="253"/>
    </location>
</feature>
<dbReference type="GO" id="GO:0003899">
    <property type="term" value="F:DNA-directed RNA polymerase activity"/>
    <property type="evidence" value="ECO:0007669"/>
    <property type="project" value="InterPro"/>
</dbReference>
<dbReference type="GO" id="GO:0003677">
    <property type="term" value="F:DNA binding"/>
    <property type="evidence" value="ECO:0007669"/>
    <property type="project" value="InterPro"/>
</dbReference>
<reference evidence="2" key="1">
    <citation type="journal article" date="2020" name="Nature">
        <title>Giant virus diversity and host interactions through global metagenomics.</title>
        <authorList>
            <person name="Schulz F."/>
            <person name="Roux S."/>
            <person name="Paez-Espino D."/>
            <person name="Jungbluth S."/>
            <person name="Walsh D.A."/>
            <person name="Denef V.J."/>
            <person name="McMahon K.D."/>
            <person name="Konstantinidis K.T."/>
            <person name="Eloe-Fadrosh E.A."/>
            <person name="Kyrpides N.C."/>
            <person name="Woyke T."/>
        </authorList>
    </citation>
    <scope>NUCLEOTIDE SEQUENCE</scope>
    <source>
        <strain evidence="2">GVMAG-S-ERX556126-94</strain>
    </source>
</reference>
<evidence type="ECO:0000259" key="1">
    <source>
        <dbReference type="Pfam" id="PF01191"/>
    </source>
</evidence>
<sequence length="254" mass="29142">MDSNSTISKINRSRYNLKQYLSSEWNTDTIKDYSDVEIEKLYSTSKPTSSDIYFGNASACNFTLYHKRVPNHRLHVIYYNFPELGSYAVKITKTCSEKLNALYKEGDIQPEDSLIVILYNQVPENLQTSIEDLYKLGQEELNINGISEDIQKENDSLGDNKYNQAHFRNIHIHHLDGLSIDITKHVNVPEHVAIRDKPTIDSILEKCNCRIDQLPIILRTDAMAKRIRLAPGDICKITRVTPSAGDVVYYRVCK</sequence>
<dbReference type="InterPro" id="IPR035913">
    <property type="entry name" value="RPB5-like_sf"/>
</dbReference>
<dbReference type="GO" id="GO:0006351">
    <property type="term" value="P:DNA-templated transcription"/>
    <property type="evidence" value="ECO:0007669"/>
    <property type="project" value="InterPro"/>
</dbReference>
<dbReference type="SUPFAM" id="SSF55287">
    <property type="entry name" value="RPB5-like RNA polymerase subunit"/>
    <property type="match status" value="1"/>
</dbReference>
<dbReference type="EMBL" id="MN738839">
    <property type="protein sequence ID" value="QHT39217.1"/>
    <property type="molecule type" value="Genomic_DNA"/>
</dbReference>
<protein>
    <recommendedName>
        <fullName evidence="1">RNA polymerase subunit H/Rpb5 C-terminal domain-containing protein</fullName>
    </recommendedName>
</protein>
<accession>A0A6C0FBI9</accession>
<proteinExistence type="predicted"/>
<dbReference type="Pfam" id="PF01191">
    <property type="entry name" value="RNA_pol_Rpb5_C"/>
    <property type="match status" value="1"/>
</dbReference>
<organism evidence="2">
    <name type="scientific">viral metagenome</name>
    <dbReference type="NCBI Taxonomy" id="1070528"/>
    <lineage>
        <taxon>unclassified sequences</taxon>
        <taxon>metagenomes</taxon>
        <taxon>organismal metagenomes</taxon>
    </lineage>
</organism>
<dbReference type="AlphaFoldDB" id="A0A6C0FBI9"/>
<dbReference type="InterPro" id="IPR000783">
    <property type="entry name" value="RNA_pol_subH/Rpb5_C"/>
</dbReference>
<name>A0A6C0FBI9_9ZZZZ</name>